<proteinExistence type="predicted"/>
<keyword evidence="1" id="KW-0472">Membrane</keyword>
<name>A0A7W9QEX7_9ACTN</name>
<gene>
    <name evidence="2" type="ORF">FHS42_006133</name>
</gene>
<dbReference type="AlphaFoldDB" id="A0A7W9QEX7"/>
<evidence type="ECO:0000313" key="3">
    <source>
        <dbReference type="Proteomes" id="UP000588098"/>
    </source>
</evidence>
<sequence length="78" mass="8387">MMQAQRQQVIGLCLIIGAIVLFVAPWIGRPLDVGYPDTAKDAHRNELAVGTVVLCIAMARFARNPGKWPDVMVLAAGA</sequence>
<evidence type="ECO:0000256" key="1">
    <source>
        <dbReference type="SAM" id="Phobius"/>
    </source>
</evidence>
<keyword evidence="1" id="KW-1133">Transmembrane helix</keyword>
<keyword evidence="3" id="KW-1185">Reference proteome</keyword>
<evidence type="ECO:0000313" key="2">
    <source>
        <dbReference type="EMBL" id="MBB5939041.1"/>
    </source>
</evidence>
<reference evidence="2 3" key="1">
    <citation type="submission" date="2020-08" db="EMBL/GenBank/DDBJ databases">
        <title>Genomic Encyclopedia of Type Strains, Phase III (KMG-III): the genomes of soil and plant-associated and newly described type strains.</title>
        <authorList>
            <person name="Whitman W."/>
        </authorList>
    </citation>
    <scope>NUCLEOTIDE SEQUENCE [LARGE SCALE GENOMIC DNA]</scope>
    <source>
        <strain evidence="2 3">CECT 8305</strain>
    </source>
</reference>
<dbReference type="Proteomes" id="UP000588098">
    <property type="component" value="Unassembled WGS sequence"/>
</dbReference>
<dbReference type="EMBL" id="JACHJL010000020">
    <property type="protein sequence ID" value="MBB5939041.1"/>
    <property type="molecule type" value="Genomic_DNA"/>
</dbReference>
<organism evidence="2 3">
    <name type="scientific">Streptomyces zagrosensis</name>
    <dbReference type="NCBI Taxonomy" id="1042984"/>
    <lineage>
        <taxon>Bacteria</taxon>
        <taxon>Bacillati</taxon>
        <taxon>Actinomycetota</taxon>
        <taxon>Actinomycetes</taxon>
        <taxon>Kitasatosporales</taxon>
        <taxon>Streptomycetaceae</taxon>
        <taxon>Streptomyces</taxon>
    </lineage>
</organism>
<accession>A0A7W9QEX7</accession>
<protein>
    <submittedName>
        <fullName evidence="2">Uncharacterized protein</fullName>
    </submittedName>
</protein>
<dbReference type="RefSeq" id="WP_184577461.1">
    <property type="nucleotide sequence ID" value="NZ_JACHJL010000020.1"/>
</dbReference>
<keyword evidence="1" id="KW-0812">Transmembrane</keyword>
<feature type="transmembrane region" description="Helical" evidence="1">
    <location>
        <begin position="9"/>
        <end position="27"/>
    </location>
</feature>
<comment type="caution">
    <text evidence="2">The sequence shown here is derived from an EMBL/GenBank/DDBJ whole genome shotgun (WGS) entry which is preliminary data.</text>
</comment>